<gene>
    <name evidence="3 4" type="primary">Mterf4</name>
</gene>
<evidence type="ECO:0007829" key="6">
    <source>
        <dbReference type="PeptideAtlas" id="D3Z3A2"/>
    </source>
</evidence>
<dbReference type="SMR" id="D3Z3A2"/>
<dbReference type="Ensembl" id="ENSMUST00000112944.8">
    <property type="protein sequence ID" value="ENSMUSP00000108566.2"/>
    <property type="gene ID" value="ENSMUSG00000026273.14"/>
</dbReference>
<evidence type="ECO:0000313" key="3">
    <source>
        <dbReference type="Ensembl" id="ENSMUSP00000108566.2"/>
    </source>
</evidence>
<dbReference type="MGI" id="MGI:1918355">
    <property type="gene designation" value="Mterf4"/>
</dbReference>
<dbReference type="ExpressionAtlas" id="D3Z3A2">
    <property type="expression patterns" value="baseline and differential"/>
</dbReference>
<dbReference type="DNASU" id="69821"/>
<reference evidence="3" key="4">
    <citation type="submission" date="2025-09" db="UniProtKB">
        <authorList>
            <consortium name="Ensembl"/>
        </authorList>
    </citation>
    <scope>IDENTIFICATION</scope>
    <source>
        <strain evidence="3">C57BL/6J</strain>
    </source>
</reference>
<dbReference type="InterPro" id="IPR038538">
    <property type="entry name" value="MTERF_sf"/>
</dbReference>
<dbReference type="Bgee" id="ENSMUSG00000026273">
    <property type="expression patterns" value="Expressed in animal zygote and 251 other cell types or tissues"/>
</dbReference>
<keyword evidence="6 7" id="KW-1267">Proteomics identification</keyword>
<name>D3Z3A2_MOUSE</name>
<dbReference type="Gene3D" id="1.25.70.10">
    <property type="entry name" value="Transcription termination factor 3, mitochondrial"/>
    <property type="match status" value="1"/>
</dbReference>
<proteinExistence type="evidence at protein level"/>
<reference evidence="3 5" key="2">
    <citation type="journal article" date="2011" name="PLoS Biol.">
        <title>Modernizing reference genome assemblies.</title>
        <authorList>
            <person name="Church D.M."/>
            <person name="Schneider V.A."/>
            <person name="Graves T."/>
            <person name="Auger K."/>
            <person name="Cunningham F."/>
            <person name="Bouk N."/>
            <person name="Chen H.C."/>
            <person name="Agarwala R."/>
            <person name="McLaren W.M."/>
            <person name="Ritchie G.R."/>
            <person name="Albracht D."/>
            <person name="Kremitzki M."/>
            <person name="Rock S."/>
            <person name="Kotkiewicz H."/>
            <person name="Kremitzki C."/>
            <person name="Wollam A."/>
            <person name="Trani L."/>
            <person name="Fulton L."/>
            <person name="Fulton R."/>
            <person name="Matthews L."/>
            <person name="Whitehead S."/>
            <person name="Chow W."/>
            <person name="Torrance J."/>
            <person name="Dunn M."/>
            <person name="Harden G."/>
            <person name="Threadgold G."/>
            <person name="Wood J."/>
            <person name="Collins J."/>
            <person name="Heath P."/>
            <person name="Griffiths G."/>
            <person name="Pelan S."/>
            <person name="Grafham D."/>
            <person name="Eichler E.E."/>
            <person name="Weinstock G."/>
            <person name="Mardis E.R."/>
            <person name="Wilson R.K."/>
            <person name="Howe K."/>
            <person name="Flicek P."/>
            <person name="Hubbard T."/>
        </authorList>
    </citation>
    <scope>NUCLEOTIDE SEQUENCE [LARGE SCALE GENOMIC DNA]</scope>
    <source>
        <strain evidence="3 5">C57BL/6J</strain>
    </source>
</reference>
<dbReference type="InterPro" id="IPR003690">
    <property type="entry name" value="MTERF"/>
</dbReference>
<dbReference type="CTD" id="130916"/>
<dbReference type="Proteomes" id="UP000000589">
    <property type="component" value="Chromosome 1"/>
</dbReference>
<protein>
    <submittedName>
        <fullName evidence="3">Mitochondrial transcription termination factor 4</fullName>
    </submittedName>
</protein>
<dbReference type="GeneTree" id="ENSGT00460000041648"/>
<evidence type="ECO:0000313" key="5">
    <source>
        <dbReference type="Proteomes" id="UP000000589"/>
    </source>
</evidence>
<organism evidence="3 5">
    <name type="scientific">Mus musculus</name>
    <name type="common">Mouse</name>
    <dbReference type="NCBI Taxonomy" id="10090"/>
    <lineage>
        <taxon>Eukaryota</taxon>
        <taxon>Metazoa</taxon>
        <taxon>Chordata</taxon>
        <taxon>Craniata</taxon>
        <taxon>Vertebrata</taxon>
        <taxon>Euteleostomi</taxon>
        <taxon>Mammalia</taxon>
        <taxon>Eutheria</taxon>
        <taxon>Euarchontoglires</taxon>
        <taxon>Glires</taxon>
        <taxon>Rodentia</taxon>
        <taxon>Myomorpha</taxon>
        <taxon>Muroidea</taxon>
        <taxon>Muridae</taxon>
        <taxon>Murinae</taxon>
        <taxon>Mus</taxon>
        <taxon>Mus</taxon>
    </lineage>
</organism>
<accession>D3Z3A2</accession>
<sequence>MASLGRQVPEWHRLLALSWACLVRQTPHLREQKQMSPSLSCKLTTVPGRGSFQEFSSITPQKYMQEPENRTRLVQCLHEEQKPCVDPESLEPEKVIRSLQDMGFAEAHIHSLFSIQPSVHPQQLLGIVSELLLLGLNPEPVFNALKKNPQLLKLSSMQMKRRSSYLRKLGLGEGKLKRVLSVCPEVFTMHQRDIDRVVKVLREKCLFTAQHITDVLHRCPTVLQEDPNELEYKFQPVPLSRSFKFLKNSWIKRRRRSLRAMHLRRKRKRRKRRSYCDTALGCQRSFSYSRSAGDLHLDLLKHF</sequence>
<evidence type="ECO:0000313" key="4">
    <source>
        <dbReference type="MGI" id="MGI:1918355"/>
    </source>
</evidence>
<reference evidence="3 5" key="1">
    <citation type="journal article" date="2009" name="PLoS Biol.">
        <title>Lineage-specific biology revealed by a finished genome assembly of the mouse.</title>
        <authorList>
            <consortium name="Mouse Genome Sequencing Consortium"/>
            <person name="Church D.M."/>
            <person name="Goodstadt L."/>
            <person name="Hillier L.W."/>
            <person name="Zody M.C."/>
            <person name="Goldstein S."/>
            <person name="She X."/>
            <person name="Bult C.J."/>
            <person name="Agarwala R."/>
            <person name="Cherry J.L."/>
            <person name="DiCuccio M."/>
            <person name="Hlavina W."/>
            <person name="Kapustin Y."/>
            <person name="Meric P."/>
            <person name="Maglott D."/>
            <person name="Birtle Z."/>
            <person name="Marques A.C."/>
            <person name="Graves T."/>
            <person name="Zhou S."/>
            <person name="Teague B."/>
            <person name="Potamousis K."/>
            <person name="Churas C."/>
            <person name="Place M."/>
            <person name="Herschleb J."/>
            <person name="Runnheim R."/>
            <person name="Forrest D."/>
            <person name="Amos-Landgraf J."/>
            <person name="Schwartz D.C."/>
            <person name="Cheng Z."/>
            <person name="Lindblad-Toh K."/>
            <person name="Eichler E.E."/>
            <person name="Ponting C.P."/>
        </authorList>
    </citation>
    <scope>NUCLEOTIDE SEQUENCE [LARGE SCALE GENOMIC DNA]</scope>
    <source>
        <strain evidence="3 5">C57BL/6J</strain>
    </source>
</reference>
<dbReference type="VEuPathDB" id="HostDB:ENSMUSG00000026273"/>
<comment type="similarity">
    <text evidence="1">Belongs to the mTERF family.</text>
</comment>
<dbReference type="GeneID" id="69821"/>
<evidence type="ECO:0000256" key="1">
    <source>
        <dbReference type="ARBA" id="ARBA00007692"/>
    </source>
</evidence>
<evidence type="ECO:0007829" key="7">
    <source>
        <dbReference type="ProteomicsDB" id="D3Z3A2"/>
    </source>
</evidence>
<keyword evidence="2" id="KW-0809">Transit peptide</keyword>
<dbReference type="PANTHER" id="PTHR13068">
    <property type="entry name" value="CGI-12 PROTEIN-RELATED"/>
    <property type="match status" value="1"/>
</dbReference>
<evidence type="ECO:0000256" key="2">
    <source>
        <dbReference type="ARBA" id="ARBA00022946"/>
    </source>
</evidence>
<dbReference type="BioGRID-ORCS" id="69821">
    <property type="hits" value="17 hits in 80 CRISPR screens"/>
</dbReference>
<dbReference type="Pfam" id="PF02536">
    <property type="entry name" value="mTERF"/>
    <property type="match status" value="1"/>
</dbReference>
<dbReference type="OrthoDB" id="9991972at2759"/>
<dbReference type="GO" id="GO:0003676">
    <property type="term" value="F:nucleic acid binding"/>
    <property type="evidence" value="ECO:0007669"/>
    <property type="project" value="InterPro"/>
</dbReference>
<dbReference type="ProteomicsDB" id="303962"/>
<dbReference type="AlphaFoldDB" id="D3Z3A2"/>
<reference evidence="3" key="3">
    <citation type="submission" date="2025-08" db="UniProtKB">
        <authorList>
            <consortium name="Ensembl"/>
        </authorList>
    </citation>
    <scope>IDENTIFICATION</scope>
    <source>
        <strain evidence="3">C57BL/6J</strain>
    </source>
</reference>
<dbReference type="Antibodypedia" id="34543">
    <property type="antibodies" value="59 antibodies from 18 providers"/>
</dbReference>
<dbReference type="PeptideAtlas" id="D3Z3A2"/>
<dbReference type="RefSeq" id="NP_001297685.1">
    <property type="nucleotide sequence ID" value="NM_001310756.1"/>
</dbReference>
<dbReference type="AGR" id="MGI:1918355"/>
<keyword evidence="5" id="KW-1185">Reference proteome</keyword>
<dbReference type="SMART" id="SM00733">
    <property type="entry name" value="Mterf"/>
    <property type="match status" value="2"/>
</dbReference>